<name>A0A1F4S0R5_UNCSA</name>
<proteinExistence type="predicted"/>
<evidence type="ECO:0000313" key="3">
    <source>
        <dbReference type="Proteomes" id="UP000177905"/>
    </source>
</evidence>
<dbReference type="InterPro" id="IPR004821">
    <property type="entry name" value="Cyt_trans-like"/>
</dbReference>
<dbReference type="SUPFAM" id="SSF52374">
    <property type="entry name" value="Nucleotidylyl transferase"/>
    <property type="match status" value="1"/>
</dbReference>
<accession>A0A1F4S0R5</accession>
<protein>
    <recommendedName>
        <fullName evidence="1">Cytidyltransferase-like domain-containing protein</fullName>
    </recommendedName>
</protein>
<dbReference type="Proteomes" id="UP000177905">
    <property type="component" value="Unassembled WGS sequence"/>
</dbReference>
<evidence type="ECO:0000259" key="1">
    <source>
        <dbReference type="Pfam" id="PF01467"/>
    </source>
</evidence>
<dbReference type="Gene3D" id="3.40.50.620">
    <property type="entry name" value="HUPs"/>
    <property type="match status" value="1"/>
</dbReference>
<dbReference type="EMBL" id="MEUA01000044">
    <property type="protein sequence ID" value="OGC14035.1"/>
    <property type="molecule type" value="Genomic_DNA"/>
</dbReference>
<dbReference type="InterPro" id="IPR014729">
    <property type="entry name" value="Rossmann-like_a/b/a_fold"/>
</dbReference>
<evidence type="ECO:0000313" key="2">
    <source>
        <dbReference type="EMBL" id="OGC14035.1"/>
    </source>
</evidence>
<sequence length="393" mass="45141">MSNISAKHSIQQRRFETFDKYQAEHFRLLCEQRQPQAALTLSLYPQSAAANLLKARIQALPKRQRKVQLSTKEIPNITNEVASRFWESNDTNSDKTKALAKTGFNSIKMALFPGCFNPLHIGHLSTALGAILFENLNGIILMPSGTNPQKPFSLSFDIRHEIITSIINQSNIQFTDFYSSTLRQDMETILGGIPFAENGFTSRRRLLDIMAFSLLMELNPHIEWVYYVTGVDKVNSYYRRQNQALLLDLLSPRDIKVLYSDREEKTFISPPHNSANLWFNNLIERGFFVRNDRFPSFDVSSTQIRNAIARCEYDTLKYLLHFRSLPTIFSSRYCSSLHKPYRIADAFSLEYWHNQLSSMYDSDSQTYETALKESDRQKKELAMAGILAGSPAT</sequence>
<dbReference type="Pfam" id="PF01467">
    <property type="entry name" value="CTP_transf_like"/>
    <property type="match status" value="1"/>
</dbReference>
<gene>
    <name evidence="2" type="ORF">A2290_02465</name>
</gene>
<reference evidence="2 3" key="1">
    <citation type="journal article" date="2016" name="Nat. Commun.">
        <title>Thousands of microbial genomes shed light on interconnected biogeochemical processes in an aquifer system.</title>
        <authorList>
            <person name="Anantharaman K."/>
            <person name="Brown C.T."/>
            <person name="Hug L.A."/>
            <person name="Sharon I."/>
            <person name="Castelle C.J."/>
            <person name="Probst A.J."/>
            <person name="Thomas B.C."/>
            <person name="Singh A."/>
            <person name="Wilkins M.J."/>
            <person name="Karaoz U."/>
            <person name="Brodie E.L."/>
            <person name="Williams K.H."/>
            <person name="Hubbard S.S."/>
            <person name="Banfield J.F."/>
        </authorList>
    </citation>
    <scope>NUCLEOTIDE SEQUENCE [LARGE SCALE GENOMIC DNA]</scope>
</reference>
<dbReference type="GO" id="GO:0003824">
    <property type="term" value="F:catalytic activity"/>
    <property type="evidence" value="ECO:0007669"/>
    <property type="project" value="InterPro"/>
</dbReference>
<dbReference type="AlphaFoldDB" id="A0A1F4S0R5"/>
<organism evidence="2 3">
    <name type="scientific">candidate division WOR-1 bacterium RIFOXYB2_FULL_36_35</name>
    <dbReference type="NCBI Taxonomy" id="1802578"/>
    <lineage>
        <taxon>Bacteria</taxon>
        <taxon>Bacillati</taxon>
        <taxon>Saganbacteria</taxon>
    </lineage>
</organism>
<comment type="caution">
    <text evidence="2">The sequence shown here is derived from an EMBL/GenBank/DDBJ whole genome shotgun (WGS) entry which is preliminary data.</text>
</comment>
<feature type="domain" description="Cytidyltransferase-like" evidence="1">
    <location>
        <begin position="111"/>
        <end position="306"/>
    </location>
</feature>